<keyword evidence="3" id="KW-1185">Reference proteome</keyword>
<feature type="region of interest" description="Disordered" evidence="1">
    <location>
        <begin position="1"/>
        <end position="54"/>
    </location>
</feature>
<proteinExistence type="predicted"/>
<feature type="compositionally biased region" description="Basic and acidic residues" evidence="1">
    <location>
        <begin position="24"/>
        <end position="33"/>
    </location>
</feature>
<gene>
    <name evidence="2" type="ORF">CEXT_386601</name>
</gene>
<evidence type="ECO:0000256" key="1">
    <source>
        <dbReference type="SAM" id="MobiDB-lite"/>
    </source>
</evidence>
<organism evidence="2 3">
    <name type="scientific">Caerostris extrusa</name>
    <name type="common">Bark spider</name>
    <name type="synonym">Caerostris bankana</name>
    <dbReference type="NCBI Taxonomy" id="172846"/>
    <lineage>
        <taxon>Eukaryota</taxon>
        <taxon>Metazoa</taxon>
        <taxon>Ecdysozoa</taxon>
        <taxon>Arthropoda</taxon>
        <taxon>Chelicerata</taxon>
        <taxon>Arachnida</taxon>
        <taxon>Araneae</taxon>
        <taxon>Araneomorphae</taxon>
        <taxon>Entelegynae</taxon>
        <taxon>Araneoidea</taxon>
        <taxon>Araneidae</taxon>
        <taxon>Caerostris</taxon>
    </lineage>
</organism>
<name>A0AAV4MSC7_CAEEX</name>
<evidence type="ECO:0000313" key="2">
    <source>
        <dbReference type="EMBL" id="GIX74352.1"/>
    </source>
</evidence>
<feature type="non-terminal residue" evidence="2">
    <location>
        <position position="1"/>
    </location>
</feature>
<dbReference type="AlphaFoldDB" id="A0AAV4MSC7"/>
<comment type="caution">
    <text evidence="2">The sequence shown here is derived from an EMBL/GenBank/DDBJ whole genome shotgun (WGS) entry which is preliminary data.</text>
</comment>
<sequence length="174" mass="19936">DFLSNATRDPCADVLPAPPQQRRGRSDGEDDRGGGGWRGWRKLWTDGGPPTPDLRLALNSRRTGRSCRGPVMRHRCLMGTKKTGDTLNDHYLYFIRENVPENRTQRDPLLLFEQGRRGRAAERSLREKLIALQRRPRMPKGERRLDHNINIQNLTSSGSGRFASGTTWEIRCHH</sequence>
<dbReference type="EMBL" id="BPLR01020059">
    <property type="protein sequence ID" value="GIX74352.1"/>
    <property type="molecule type" value="Genomic_DNA"/>
</dbReference>
<dbReference type="Proteomes" id="UP001054945">
    <property type="component" value="Unassembled WGS sequence"/>
</dbReference>
<accession>A0AAV4MSC7</accession>
<reference evidence="2 3" key="1">
    <citation type="submission" date="2021-06" db="EMBL/GenBank/DDBJ databases">
        <title>Caerostris extrusa draft genome.</title>
        <authorList>
            <person name="Kono N."/>
            <person name="Arakawa K."/>
        </authorList>
    </citation>
    <scope>NUCLEOTIDE SEQUENCE [LARGE SCALE GENOMIC DNA]</scope>
</reference>
<protein>
    <submittedName>
        <fullName evidence="2">Uncharacterized protein</fullName>
    </submittedName>
</protein>
<evidence type="ECO:0000313" key="3">
    <source>
        <dbReference type="Proteomes" id="UP001054945"/>
    </source>
</evidence>